<evidence type="ECO:0000259" key="2">
    <source>
        <dbReference type="SMART" id="SM00062"/>
    </source>
</evidence>
<dbReference type="AlphaFoldDB" id="A0A3D8IK12"/>
<dbReference type="InterPro" id="IPR001638">
    <property type="entry name" value="Solute-binding_3/MltF_N"/>
</dbReference>
<name>A0A3D8IK12_9HELI</name>
<dbReference type="OrthoDB" id="5431130at2"/>
<dbReference type="EMBL" id="NXLQ01000012">
    <property type="protein sequence ID" value="RDU65360.1"/>
    <property type="molecule type" value="Genomic_DNA"/>
</dbReference>
<keyword evidence="4" id="KW-1185">Reference proteome</keyword>
<feature type="domain" description="Solute-binding protein family 3/N-terminal" evidence="2">
    <location>
        <begin position="27"/>
        <end position="252"/>
    </location>
</feature>
<evidence type="ECO:0000313" key="4">
    <source>
        <dbReference type="Proteomes" id="UP000256379"/>
    </source>
</evidence>
<organism evidence="3 4">
    <name type="scientific">Helicobacter didelphidarum</name>
    <dbReference type="NCBI Taxonomy" id="2040648"/>
    <lineage>
        <taxon>Bacteria</taxon>
        <taxon>Pseudomonadati</taxon>
        <taxon>Campylobacterota</taxon>
        <taxon>Epsilonproteobacteria</taxon>
        <taxon>Campylobacterales</taxon>
        <taxon>Helicobacteraceae</taxon>
        <taxon>Helicobacter</taxon>
    </lineage>
</organism>
<dbReference type="RefSeq" id="WP_115543151.1">
    <property type="nucleotide sequence ID" value="NZ_NXLQ01000012.1"/>
</dbReference>
<dbReference type="PANTHER" id="PTHR35936:SF19">
    <property type="entry name" value="AMINO-ACID-BINDING PROTEIN YXEM-RELATED"/>
    <property type="match status" value="1"/>
</dbReference>
<gene>
    <name evidence="3" type="ORF">CQA53_06190</name>
</gene>
<keyword evidence="1" id="KW-0732">Signal</keyword>
<dbReference type="PANTHER" id="PTHR35936">
    <property type="entry name" value="MEMBRANE-BOUND LYTIC MUREIN TRANSGLYCOSYLASE F"/>
    <property type="match status" value="1"/>
</dbReference>
<comment type="caution">
    <text evidence="3">The sequence shown here is derived from an EMBL/GenBank/DDBJ whole genome shotgun (WGS) entry which is preliminary data.</text>
</comment>
<dbReference type="Pfam" id="PF00497">
    <property type="entry name" value="SBP_bac_3"/>
    <property type="match status" value="1"/>
</dbReference>
<accession>A0A3D8IK12</accession>
<evidence type="ECO:0000256" key="1">
    <source>
        <dbReference type="ARBA" id="ARBA00022729"/>
    </source>
</evidence>
<sequence length="255" mass="29041">MKKILSILFTINLISINLYALDLPNIDIQVGTGNSYRPFAYMNDETLQGYDVDVLRLLTLYDKGLNFHFHGVPWNAIFVGLESGKFNILAFQITKTPEREKKYIFSDYPYFNDVSAVITRKNQHIKSFNELNGQVIGVSLGSNYALNLEKYLKNHPELSIRIKYYKNPPALIADLGNNRIQAIIGEPISSVNIAKAQGIELQATDIIIDKTPVFFVFHKDNMELKTRISQALKKAIDDGKLSDLSKKYFQKDLTK</sequence>
<proteinExistence type="predicted"/>
<dbReference type="SUPFAM" id="SSF53850">
    <property type="entry name" value="Periplasmic binding protein-like II"/>
    <property type="match status" value="1"/>
</dbReference>
<dbReference type="SMART" id="SM00062">
    <property type="entry name" value="PBPb"/>
    <property type="match status" value="1"/>
</dbReference>
<protein>
    <submittedName>
        <fullName evidence="3">L-cystine-binding protein tcyA</fullName>
    </submittedName>
</protein>
<dbReference type="Gene3D" id="3.40.190.10">
    <property type="entry name" value="Periplasmic binding protein-like II"/>
    <property type="match status" value="2"/>
</dbReference>
<reference evidence="3 4" key="1">
    <citation type="submission" date="2018-04" db="EMBL/GenBank/DDBJ databases">
        <title>Novel Campyloabacter and Helicobacter Species and Strains.</title>
        <authorList>
            <person name="Mannion A.J."/>
            <person name="Shen Z."/>
            <person name="Fox J.G."/>
        </authorList>
    </citation>
    <scope>NUCLEOTIDE SEQUENCE [LARGE SCALE GENOMIC DNA]</scope>
    <source>
        <strain evidence="3 4">MIT 17-337</strain>
    </source>
</reference>
<dbReference type="Proteomes" id="UP000256379">
    <property type="component" value="Unassembled WGS sequence"/>
</dbReference>
<evidence type="ECO:0000313" key="3">
    <source>
        <dbReference type="EMBL" id="RDU65360.1"/>
    </source>
</evidence>